<comment type="similarity">
    <text evidence="1">Belongs to the phosphoglycerate mutase family.</text>
</comment>
<dbReference type="RefSeq" id="XP_002506334.1">
    <property type="nucleotide sequence ID" value="XM_002506288.1"/>
</dbReference>
<dbReference type="InterPro" id="IPR050275">
    <property type="entry name" value="PGM_Phosphatase"/>
</dbReference>
<dbReference type="InterPro" id="IPR013078">
    <property type="entry name" value="His_Pase_superF_clade-1"/>
</dbReference>
<name>C1EHZ1_MICCC</name>
<dbReference type="FunCoup" id="C1EHZ1">
    <property type="interactions" value="896"/>
</dbReference>
<dbReference type="InterPro" id="IPR029033">
    <property type="entry name" value="His_PPase_superfam"/>
</dbReference>
<dbReference type="Gene3D" id="3.40.50.1240">
    <property type="entry name" value="Phosphoglycerate mutase-like"/>
    <property type="match status" value="1"/>
</dbReference>
<dbReference type="CDD" id="cd07067">
    <property type="entry name" value="HP_PGM_like"/>
    <property type="match status" value="1"/>
</dbReference>
<dbReference type="GO" id="GO:0005737">
    <property type="term" value="C:cytoplasm"/>
    <property type="evidence" value="ECO:0007669"/>
    <property type="project" value="TreeGrafter"/>
</dbReference>
<dbReference type="PANTHER" id="PTHR48100:SF1">
    <property type="entry name" value="HISTIDINE PHOSPHATASE FAMILY PROTEIN-RELATED"/>
    <property type="match status" value="1"/>
</dbReference>
<evidence type="ECO:0008006" key="4">
    <source>
        <dbReference type="Google" id="ProtNLM"/>
    </source>
</evidence>
<dbReference type="PANTHER" id="PTHR48100">
    <property type="entry name" value="BROAD-SPECIFICITY PHOSPHATASE YOR283W-RELATED"/>
    <property type="match status" value="1"/>
</dbReference>
<sequence length="321" mass="35827">MQAKDSAQDLSKLSIEDNFGHRFFIAPHRHTKTLYLVRHGEGYHNLHGEPSLGGDRANYKSERYFDAHLTPKGWAQCRALKKHLDEAVTHDGCEHVMDRIELVVVSPLMRALETAVGALGGDDKSCDPPASRLDSALMLSRTAIEGVRPAHAAIGTRNEGIHEQPGRKGLKFLACELCREHVGENPCDRRRPIREYAAAFPGVDFSEITDEEDTAWGTMIETNDAMCERAHRFMEWVMRRPETHIAVVTHSAFMAAMLREFGATDQLGCHESVKQETHRWPDNCEMRPVVVIDPSGGGGLDPMFFPGGRTGLENFDDADNV</sequence>
<dbReference type="SUPFAM" id="SSF53254">
    <property type="entry name" value="Phosphoglycerate mutase-like"/>
    <property type="match status" value="1"/>
</dbReference>
<dbReference type="InParanoid" id="C1EHZ1"/>
<keyword evidence="3" id="KW-1185">Reference proteome</keyword>
<dbReference type="Proteomes" id="UP000002009">
    <property type="component" value="Chromosome 15"/>
</dbReference>
<evidence type="ECO:0000313" key="2">
    <source>
        <dbReference type="EMBL" id="ACO67592.1"/>
    </source>
</evidence>
<gene>
    <name evidence="2" type="ORF">MICPUN_109550</name>
</gene>
<protein>
    <recommendedName>
        <fullName evidence="4">Phosphoglycerate mutase-like protein</fullName>
    </recommendedName>
</protein>
<organism evidence="2 3">
    <name type="scientific">Micromonas commoda (strain RCC299 / NOUM17 / CCMP2709)</name>
    <name type="common">Picoplanktonic green alga</name>
    <dbReference type="NCBI Taxonomy" id="296587"/>
    <lineage>
        <taxon>Eukaryota</taxon>
        <taxon>Viridiplantae</taxon>
        <taxon>Chlorophyta</taxon>
        <taxon>Mamiellophyceae</taxon>
        <taxon>Mamiellales</taxon>
        <taxon>Mamiellaceae</taxon>
        <taxon>Micromonas</taxon>
    </lineage>
</organism>
<evidence type="ECO:0000313" key="3">
    <source>
        <dbReference type="Proteomes" id="UP000002009"/>
    </source>
</evidence>
<reference evidence="2 3" key="1">
    <citation type="journal article" date="2009" name="Science">
        <title>Green evolution and dynamic adaptations revealed by genomes of the marine picoeukaryotes Micromonas.</title>
        <authorList>
            <person name="Worden A.Z."/>
            <person name="Lee J.H."/>
            <person name="Mock T."/>
            <person name="Rouze P."/>
            <person name="Simmons M.P."/>
            <person name="Aerts A.L."/>
            <person name="Allen A.E."/>
            <person name="Cuvelier M.L."/>
            <person name="Derelle E."/>
            <person name="Everett M.V."/>
            <person name="Foulon E."/>
            <person name="Grimwood J."/>
            <person name="Gundlach H."/>
            <person name="Henrissat B."/>
            <person name="Napoli C."/>
            <person name="McDonald S.M."/>
            <person name="Parker M.S."/>
            <person name="Rombauts S."/>
            <person name="Salamov A."/>
            <person name="Von Dassow P."/>
            <person name="Badger J.H."/>
            <person name="Coutinho P.M."/>
            <person name="Demir E."/>
            <person name="Dubchak I."/>
            <person name="Gentemann C."/>
            <person name="Eikrem W."/>
            <person name="Gready J.E."/>
            <person name="John U."/>
            <person name="Lanier W."/>
            <person name="Lindquist E.A."/>
            <person name="Lucas S."/>
            <person name="Mayer K.F."/>
            <person name="Moreau H."/>
            <person name="Not F."/>
            <person name="Otillar R."/>
            <person name="Panaud O."/>
            <person name="Pangilinan J."/>
            <person name="Paulsen I."/>
            <person name="Piegu B."/>
            <person name="Poliakov A."/>
            <person name="Robbens S."/>
            <person name="Schmutz J."/>
            <person name="Toulza E."/>
            <person name="Wyss T."/>
            <person name="Zelensky A."/>
            <person name="Zhou K."/>
            <person name="Armbrust E.V."/>
            <person name="Bhattacharya D."/>
            <person name="Goodenough U.W."/>
            <person name="Van de Peer Y."/>
            <person name="Grigoriev I.V."/>
        </authorList>
    </citation>
    <scope>NUCLEOTIDE SEQUENCE [LARGE SCALE GENOMIC DNA]</scope>
    <source>
        <strain evidence="3">RCC299 / NOUM17</strain>
    </source>
</reference>
<accession>C1EHZ1</accession>
<proteinExistence type="inferred from homology"/>
<dbReference type="SMART" id="SM00855">
    <property type="entry name" value="PGAM"/>
    <property type="match status" value="1"/>
</dbReference>
<dbReference type="GeneID" id="8249440"/>
<dbReference type="OrthoDB" id="496981at2759"/>
<dbReference type="EMBL" id="CP001333">
    <property type="protein sequence ID" value="ACO67592.1"/>
    <property type="molecule type" value="Genomic_DNA"/>
</dbReference>
<dbReference type="Pfam" id="PF00300">
    <property type="entry name" value="His_Phos_1"/>
    <property type="match status" value="2"/>
</dbReference>
<dbReference type="eggNOG" id="KOG4754">
    <property type="taxonomic scope" value="Eukaryota"/>
</dbReference>
<dbReference type="GO" id="GO:0016791">
    <property type="term" value="F:phosphatase activity"/>
    <property type="evidence" value="ECO:0007669"/>
    <property type="project" value="TreeGrafter"/>
</dbReference>
<dbReference type="AlphaFoldDB" id="C1EHZ1"/>
<dbReference type="OMA" id="LEKKEMC"/>
<dbReference type="KEGG" id="mis:MICPUN_109550"/>
<evidence type="ECO:0000256" key="1">
    <source>
        <dbReference type="ARBA" id="ARBA00038362"/>
    </source>
</evidence>